<protein>
    <submittedName>
        <fullName evidence="2">Uncharacterized protein</fullName>
    </submittedName>
</protein>
<evidence type="ECO:0000256" key="1">
    <source>
        <dbReference type="SAM" id="Phobius"/>
    </source>
</evidence>
<dbReference type="Proteomes" id="UP000006377">
    <property type="component" value="Chromosome"/>
</dbReference>
<dbReference type="AlphaFoldDB" id="A7HQC2"/>
<dbReference type="EMBL" id="CP000774">
    <property type="protein sequence ID" value="ABS62105.1"/>
    <property type="molecule type" value="Genomic_DNA"/>
</dbReference>
<evidence type="ECO:0000313" key="3">
    <source>
        <dbReference type="Proteomes" id="UP000006377"/>
    </source>
</evidence>
<proteinExistence type="predicted"/>
<sequence length="168" mass="17612">MLALRGQRSGAPGGAKRGTAMNKNMQMLLVGHGALVFLLGMLAGFPFASVLVASLEPGGITAWPGDVRAWKMAHMEGALNGMLMIAVAAAMTQAAMTARVQRIIVWGLIVTGWGNIIASIVSAMTGGRGLGFTGLDWNTVTFTLFMIAIIGVMLAMIAVAYVAFRNRS</sequence>
<dbReference type="HOGENOM" id="CLU_1685445_0_0_5"/>
<dbReference type="STRING" id="402881.Plav_0482"/>
<gene>
    <name evidence="2" type="ordered locus">Plav_0482</name>
</gene>
<dbReference type="Pfam" id="PF26512">
    <property type="entry name" value="SOI"/>
    <property type="match status" value="1"/>
</dbReference>
<name>A7HQC2_PARL1</name>
<keyword evidence="1" id="KW-1133">Transmembrane helix</keyword>
<dbReference type="eggNOG" id="ENOG5030200">
    <property type="taxonomic scope" value="Bacteria"/>
</dbReference>
<feature type="transmembrane region" description="Helical" evidence="1">
    <location>
        <begin position="103"/>
        <end position="124"/>
    </location>
</feature>
<organism evidence="2 3">
    <name type="scientific">Parvibaculum lavamentivorans (strain DS-1 / DSM 13023 / NCIMB 13966)</name>
    <dbReference type="NCBI Taxonomy" id="402881"/>
    <lineage>
        <taxon>Bacteria</taxon>
        <taxon>Pseudomonadati</taxon>
        <taxon>Pseudomonadota</taxon>
        <taxon>Alphaproteobacteria</taxon>
        <taxon>Hyphomicrobiales</taxon>
        <taxon>Parvibaculaceae</taxon>
        <taxon>Parvibaculum</taxon>
    </lineage>
</organism>
<accession>A7HQC2</accession>
<reference evidence="2 3" key="1">
    <citation type="journal article" date="2011" name="Stand. Genomic Sci.">
        <title>Complete genome sequence of Parvibaculum lavamentivorans type strain (DS-1(T)).</title>
        <authorList>
            <person name="Schleheck D."/>
            <person name="Weiss M."/>
            <person name="Pitluck S."/>
            <person name="Bruce D."/>
            <person name="Land M.L."/>
            <person name="Han S."/>
            <person name="Saunders E."/>
            <person name="Tapia R."/>
            <person name="Detter C."/>
            <person name="Brettin T."/>
            <person name="Han J."/>
            <person name="Woyke T."/>
            <person name="Goodwin L."/>
            <person name="Pennacchio L."/>
            <person name="Nolan M."/>
            <person name="Cook A.M."/>
            <person name="Kjelleberg S."/>
            <person name="Thomas T."/>
        </authorList>
    </citation>
    <scope>NUCLEOTIDE SEQUENCE [LARGE SCALE GENOMIC DNA]</scope>
    <source>
        <strain evidence="3">DS-1 / DSM 13023 / NCIMB 13966</strain>
    </source>
</reference>
<dbReference type="InterPro" id="IPR058965">
    <property type="entry name" value="SOI/HabA-like"/>
</dbReference>
<keyword evidence="1" id="KW-0812">Transmembrane</keyword>
<keyword evidence="1" id="KW-0472">Membrane</keyword>
<evidence type="ECO:0000313" key="2">
    <source>
        <dbReference type="EMBL" id="ABS62105.1"/>
    </source>
</evidence>
<keyword evidence="3" id="KW-1185">Reference proteome</keyword>
<feature type="transmembrane region" description="Helical" evidence="1">
    <location>
        <begin position="27"/>
        <end position="52"/>
    </location>
</feature>
<feature type="transmembrane region" description="Helical" evidence="1">
    <location>
        <begin position="144"/>
        <end position="164"/>
    </location>
</feature>
<dbReference type="KEGG" id="pla:Plav_0482"/>
<feature type="transmembrane region" description="Helical" evidence="1">
    <location>
        <begin position="72"/>
        <end position="91"/>
    </location>
</feature>